<evidence type="ECO:0000259" key="2">
    <source>
        <dbReference type="Pfam" id="PF01764"/>
    </source>
</evidence>
<dbReference type="PANTHER" id="PTHR45856">
    <property type="entry name" value="ALPHA/BETA-HYDROLASES SUPERFAMILY PROTEIN"/>
    <property type="match status" value="1"/>
</dbReference>
<dbReference type="Proteomes" id="UP000886520">
    <property type="component" value="Chromosome 11"/>
</dbReference>
<proteinExistence type="predicted"/>
<dbReference type="Gene3D" id="3.40.50.1820">
    <property type="entry name" value="alpha/beta hydrolase"/>
    <property type="match status" value="1"/>
</dbReference>
<reference evidence="3" key="1">
    <citation type="submission" date="2021-01" db="EMBL/GenBank/DDBJ databases">
        <title>Adiantum capillus-veneris genome.</title>
        <authorList>
            <person name="Fang Y."/>
            <person name="Liao Q."/>
        </authorList>
    </citation>
    <scope>NUCLEOTIDE SEQUENCE</scope>
    <source>
        <strain evidence="3">H3</strain>
        <tissue evidence="3">Leaf</tissue>
    </source>
</reference>
<name>A0A9D4UTK4_ADICA</name>
<dbReference type="PANTHER" id="PTHR45856:SF24">
    <property type="entry name" value="FUNGAL LIPASE-LIKE DOMAIN-CONTAINING PROTEIN"/>
    <property type="match status" value="1"/>
</dbReference>
<dbReference type="InterPro" id="IPR002921">
    <property type="entry name" value="Fungal_lipase-type"/>
</dbReference>
<feature type="compositionally biased region" description="Low complexity" evidence="1">
    <location>
        <begin position="27"/>
        <end position="38"/>
    </location>
</feature>
<evidence type="ECO:0000313" key="4">
    <source>
        <dbReference type="Proteomes" id="UP000886520"/>
    </source>
</evidence>
<gene>
    <name evidence="3" type="ORF">GOP47_0011647</name>
</gene>
<feature type="domain" description="Fungal lipase-type" evidence="2">
    <location>
        <begin position="128"/>
        <end position="287"/>
    </location>
</feature>
<dbReference type="OrthoDB" id="426718at2759"/>
<sequence length="372" mass="41963">MASVKITLLDVVADAAKRTLHFFDANNSEPSSEEYSSSDSDDSNIDAHGRARSERQIHKEVFGIKDFVEMAGAAYSDLSMAAHFPSIVKKSQLIKNVKERSAMYKKPNIGTDTEVHVCLLKDGSLAFTFRGTELSWQDWSSFIADAATDMMVEQIPMKLYNASHTPIYHSPQQVKAHKGFQLAFRDVTETSRPNENLQRVAEGLGADTPSVRRVICIGHSLGGALATLCAHWCRYVAYPKAEIWCVTIGSPRVGNRAFAKDFHKNVVNKGRSYRLVNKDDVIPNIPRFDLISHGRNVYKHVRGLIHFNEKKPHTITLKRGGRRHPILSYARSLKDHSAHSYKDSLHRMLNRFPHLHHHTAHLPHPHRGILSI</sequence>
<dbReference type="InterPro" id="IPR051218">
    <property type="entry name" value="Sec_MonoDiacylglyc_Lipase"/>
</dbReference>
<protein>
    <recommendedName>
        <fullName evidence="2">Fungal lipase-type domain-containing protein</fullName>
    </recommendedName>
</protein>
<dbReference type="Pfam" id="PF01764">
    <property type="entry name" value="Lipase_3"/>
    <property type="match status" value="1"/>
</dbReference>
<feature type="region of interest" description="Disordered" evidence="1">
    <location>
        <begin position="27"/>
        <end position="52"/>
    </location>
</feature>
<dbReference type="InterPro" id="IPR029058">
    <property type="entry name" value="AB_hydrolase_fold"/>
</dbReference>
<comment type="caution">
    <text evidence="3">The sequence shown here is derived from an EMBL/GenBank/DDBJ whole genome shotgun (WGS) entry which is preliminary data.</text>
</comment>
<accession>A0A9D4UTK4</accession>
<dbReference type="EMBL" id="JABFUD020000011">
    <property type="protein sequence ID" value="KAI5073634.1"/>
    <property type="molecule type" value="Genomic_DNA"/>
</dbReference>
<keyword evidence="4" id="KW-1185">Reference proteome</keyword>
<dbReference type="CDD" id="cd00519">
    <property type="entry name" value="Lipase_3"/>
    <property type="match status" value="1"/>
</dbReference>
<evidence type="ECO:0000313" key="3">
    <source>
        <dbReference type="EMBL" id="KAI5073634.1"/>
    </source>
</evidence>
<evidence type="ECO:0000256" key="1">
    <source>
        <dbReference type="SAM" id="MobiDB-lite"/>
    </source>
</evidence>
<organism evidence="3 4">
    <name type="scientific">Adiantum capillus-veneris</name>
    <name type="common">Maidenhair fern</name>
    <dbReference type="NCBI Taxonomy" id="13818"/>
    <lineage>
        <taxon>Eukaryota</taxon>
        <taxon>Viridiplantae</taxon>
        <taxon>Streptophyta</taxon>
        <taxon>Embryophyta</taxon>
        <taxon>Tracheophyta</taxon>
        <taxon>Polypodiopsida</taxon>
        <taxon>Polypodiidae</taxon>
        <taxon>Polypodiales</taxon>
        <taxon>Pteridineae</taxon>
        <taxon>Pteridaceae</taxon>
        <taxon>Vittarioideae</taxon>
        <taxon>Adiantum</taxon>
    </lineage>
</organism>
<dbReference type="GO" id="GO:0006629">
    <property type="term" value="P:lipid metabolic process"/>
    <property type="evidence" value="ECO:0007669"/>
    <property type="project" value="InterPro"/>
</dbReference>
<dbReference type="SUPFAM" id="SSF53474">
    <property type="entry name" value="alpha/beta-Hydrolases"/>
    <property type="match status" value="1"/>
</dbReference>
<dbReference type="AlphaFoldDB" id="A0A9D4UTK4"/>